<name>A0A916U6G0_9BURK</name>
<organism evidence="2 3">
    <name type="scientific">Undibacterium terreum</name>
    <dbReference type="NCBI Taxonomy" id="1224302"/>
    <lineage>
        <taxon>Bacteria</taxon>
        <taxon>Pseudomonadati</taxon>
        <taxon>Pseudomonadota</taxon>
        <taxon>Betaproteobacteria</taxon>
        <taxon>Burkholderiales</taxon>
        <taxon>Oxalobacteraceae</taxon>
        <taxon>Undibacterium</taxon>
    </lineage>
</organism>
<proteinExistence type="predicted"/>
<evidence type="ECO:0000313" key="2">
    <source>
        <dbReference type="EMBL" id="GGC61570.1"/>
    </source>
</evidence>
<reference evidence="2" key="1">
    <citation type="journal article" date="2014" name="Int. J. Syst. Evol. Microbiol.">
        <title>Complete genome sequence of Corynebacterium casei LMG S-19264T (=DSM 44701T), isolated from a smear-ripened cheese.</title>
        <authorList>
            <consortium name="US DOE Joint Genome Institute (JGI-PGF)"/>
            <person name="Walter F."/>
            <person name="Albersmeier A."/>
            <person name="Kalinowski J."/>
            <person name="Ruckert C."/>
        </authorList>
    </citation>
    <scope>NUCLEOTIDE SEQUENCE</scope>
    <source>
        <strain evidence="2">CGMCC 1.10998</strain>
    </source>
</reference>
<comment type="caution">
    <text evidence="2">The sequence shown here is derived from an EMBL/GenBank/DDBJ whole genome shotgun (WGS) entry which is preliminary data.</text>
</comment>
<dbReference type="AlphaFoldDB" id="A0A916U6G0"/>
<protein>
    <recommendedName>
        <fullName evidence="1">DUF695 domain-containing protein</fullName>
    </recommendedName>
</protein>
<accession>A0A916U6G0</accession>
<keyword evidence="3" id="KW-1185">Reference proteome</keyword>
<reference evidence="2" key="2">
    <citation type="submission" date="2020-09" db="EMBL/GenBank/DDBJ databases">
        <authorList>
            <person name="Sun Q."/>
            <person name="Zhou Y."/>
        </authorList>
    </citation>
    <scope>NUCLEOTIDE SEQUENCE</scope>
    <source>
        <strain evidence="2">CGMCC 1.10998</strain>
    </source>
</reference>
<dbReference type="Proteomes" id="UP000637423">
    <property type="component" value="Unassembled WGS sequence"/>
</dbReference>
<dbReference type="Pfam" id="PF05117">
    <property type="entry name" value="DUF695"/>
    <property type="match status" value="1"/>
</dbReference>
<evidence type="ECO:0000313" key="3">
    <source>
        <dbReference type="Proteomes" id="UP000637423"/>
    </source>
</evidence>
<evidence type="ECO:0000259" key="1">
    <source>
        <dbReference type="Pfam" id="PF05117"/>
    </source>
</evidence>
<dbReference type="EMBL" id="BMED01000001">
    <property type="protein sequence ID" value="GGC61570.1"/>
    <property type="molecule type" value="Genomic_DNA"/>
</dbReference>
<dbReference type="InterPro" id="IPR016097">
    <property type="entry name" value="DUF695"/>
</dbReference>
<dbReference type="RefSeq" id="WP_188564458.1">
    <property type="nucleotide sequence ID" value="NZ_BMED01000001.1"/>
</dbReference>
<gene>
    <name evidence="2" type="ORF">GCM10011396_05650</name>
</gene>
<feature type="domain" description="DUF695" evidence="1">
    <location>
        <begin position="34"/>
        <end position="136"/>
    </location>
</feature>
<sequence>MTILKRIWLTANTEHEGFPIYFRRPDVRVAEFEALRPKYPMLLVVTHVLACVKENGLPEHDYNDSLESLDVSLTAAFEDETVGLIALIETFAGKRTYYIYLATSFVVDGYIREVKNNFPREELTFEVDGDPFWRLFNGYAADFHFT</sequence>